<protein>
    <recommendedName>
        <fullName evidence="5">Membrane proteinase PrsW, cleaves anti-sigma factor RsiW, M82 family</fullName>
    </recommendedName>
</protein>
<name>A0A8J3J1B7_9ACTN</name>
<evidence type="ECO:0000256" key="2">
    <source>
        <dbReference type="SAM" id="Phobius"/>
    </source>
</evidence>
<dbReference type="PANTHER" id="PTHR36844:SF1">
    <property type="entry name" value="PROTEASE PRSW"/>
    <property type="match status" value="1"/>
</dbReference>
<dbReference type="GO" id="GO:0008233">
    <property type="term" value="F:peptidase activity"/>
    <property type="evidence" value="ECO:0007669"/>
    <property type="project" value="InterPro"/>
</dbReference>
<keyword evidence="2" id="KW-0812">Transmembrane</keyword>
<organism evidence="3 4">
    <name type="scientific">Actinocatenispora rupis</name>
    <dbReference type="NCBI Taxonomy" id="519421"/>
    <lineage>
        <taxon>Bacteria</taxon>
        <taxon>Bacillati</taxon>
        <taxon>Actinomycetota</taxon>
        <taxon>Actinomycetes</taxon>
        <taxon>Micromonosporales</taxon>
        <taxon>Micromonosporaceae</taxon>
        <taxon>Actinocatenispora</taxon>
    </lineage>
</organism>
<dbReference type="AlphaFoldDB" id="A0A8J3J1B7"/>
<feature type="transmembrane region" description="Helical" evidence="2">
    <location>
        <begin position="118"/>
        <end position="139"/>
    </location>
</feature>
<dbReference type="EMBL" id="BOMB01000028">
    <property type="protein sequence ID" value="GID13961.1"/>
    <property type="molecule type" value="Genomic_DNA"/>
</dbReference>
<keyword evidence="4" id="KW-1185">Reference proteome</keyword>
<comment type="caution">
    <text evidence="3">The sequence shown here is derived from an EMBL/GenBank/DDBJ whole genome shotgun (WGS) entry which is preliminary data.</text>
</comment>
<evidence type="ECO:0008006" key="5">
    <source>
        <dbReference type="Google" id="ProtNLM"/>
    </source>
</evidence>
<feature type="transmembrane region" description="Helical" evidence="2">
    <location>
        <begin position="84"/>
        <end position="106"/>
    </location>
</feature>
<feature type="transmembrane region" description="Helical" evidence="2">
    <location>
        <begin position="195"/>
        <end position="219"/>
    </location>
</feature>
<evidence type="ECO:0000256" key="1">
    <source>
        <dbReference type="SAM" id="MobiDB-lite"/>
    </source>
</evidence>
<feature type="transmembrane region" description="Helical" evidence="2">
    <location>
        <begin position="59"/>
        <end position="78"/>
    </location>
</feature>
<dbReference type="Pfam" id="PF13367">
    <property type="entry name" value="PrsW-protease"/>
    <property type="match status" value="1"/>
</dbReference>
<feature type="transmembrane region" description="Helical" evidence="2">
    <location>
        <begin position="494"/>
        <end position="512"/>
    </location>
</feature>
<proteinExistence type="predicted"/>
<feature type="transmembrane region" description="Helical" evidence="2">
    <location>
        <begin position="301"/>
        <end position="324"/>
    </location>
</feature>
<feature type="transmembrane region" description="Helical" evidence="2">
    <location>
        <begin position="449"/>
        <end position="474"/>
    </location>
</feature>
<dbReference type="RefSeq" id="WP_203661478.1">
    <property type="nucleotide sequence ID" value="NZ_BAAAZM010000014.1"/>
</dbReference>
<sequence>MTSGALPDDGAPGKQHRRLGGRSTPSPRDGRHRAAYAERPPVAPPPAAAGRTLSVRTPAFWMVLVLLGLGAWRIGLIFADAARLYPQASVTAFILFALYAVPFILLVREVDYLEREPFVLLATAFAWGGVVATAMANVGNTAAVEILAKEFSPDFAARWGPALVGPTIEETLKALGVVAIVLLARRHVNSVVDGFVYGGLVGLGFQVVEDFIYSINAVVLAGDGDSIPPVVATFLVRGFLGGLWSHTLFTALVGAGVGYAVVREERPLRVRVGVAVLAYLGAWTLHFVWNSPLLGDGFGIGVAGLIGALLLKGIPGFVAVLLLLHVARRHEAGYYLGRLNGIEPVLVAPEEMDALVTARGRTAARKQAAAQAGLRADRAVRKLQRAQSRLAVEISRCGESSYYEAVRNPNPRSAALERCVRDILSARAKLVSLGVPVAARYGREQHTPLGMWSVVLAVLGLVVPGLSVVALALAGLGTLHARRQRLSPDNRLGIAGSVGVLATALWIVVYLLHGFNGG</sequence>
<keyword evidence="2" id="KW-0472">Membrane</keyword>
<reference evidence="3" key="1">
    <citation type="submission" date="2021-01" db="EMBL/GenBank/DDBJ databases">
        <title>Whole genome shotgun sequence of Actinocatenispora rupis NBRC 107355.</title>
        <authorList>
            <person name="Komaki H."/>
            <person name="Tamura T."/>
        </authorList>
    </citation>
    <scope>NUCLEOTIDE SEQUENCE</scope>
    <source>
        <strain evidence="3">NBRC 107355</strain>
    </source>
</reference>
<accession>A0A8J3J1B7</accession>
<evidence type="ECO:0000313" key="4">
    <source>
        <dbReference type="Proteomes" id="UP000612808"/>
    </source>
</evidence>
<gene>
    <name evidence="3" type="ORF">Aru02nite_48500</name>
</gene>
<dbReference type="PANTHER" id="PTHR36844">
    <property type="entry name" value="PROTEASE PRSW"/>
    <property type="match status" value="1"/>
</dbReference>
<feature type="region of interest" description="Disordered" evidence="1">
    <location>
        <begin position="1"/>
        <end position="47"/>
    </location>
</feature>
<dbReference type="Proteomes" id="UP000612808">
    <property type="component" value="Unassembled WGS sequence"/>
</dbReference>
<feature type="transmembrane region" description="Helical" evidence="2">
    <location>
        <begin position="239"/>
        <end position="261"/>
    </location>
</feature>
<evidence type="ECO:0000313" key="3">
    <source>
        <dbReference type="EMBL" id="GID13961.1"/>
    </source>
</evidence>
<keyword evidence="2" id="KW-1133">Transmembrane helix</keyword>
<dbReference type="InterPro" id="IPR026898">
    <property type="entry name" value="PrsW"/>
</dbReference>
<feature type="transmembrane region" description="Helical" evidence="2">
    <location>
        <begin position="268"/>
        <end position="289"/>
    </location>
</feature>